<dbReference type="SUPFAM" id="SSF54814">
    <property type="entry name" value="Prokaryotic type KH domain (KH-domain type II)"/>
    <property type="match status" value="1"/>
</dbReference>
<protein>
    <recommendedName>
        <fullName evidence="3">RNA-binding protein KhpA</fullName>
    </recommendedName>
    <alternativeName>
        <fullName evidence="3">KH-domain protein A</fullName>
    </alternativeName>
</protein>
<comment type="subcellular location">
    <subcellularLocation>
        <location evidence="3">Cytoplasm</location>
    </subcellularLocation>
</comment>
<gene>
    <name evidence="3" type="primary">khpA</name>
    <name evidence="5" type="ORF">UT42_C0018G0001</name>
</gene>
<feature type="region of interest" description="Disordered" evidence="4">
    <location>
        <begin position="80"/>
        <end position="112"/>
    </location>
</feature>
<evidence type="ECO:0000313" key="6">
    <source>
        <dbReference type="Proteomes" id="UP000034048"/>
    </source>
</evidence>
<keyword evidence="2 3" id="KW-0694">RNA-binding</keyword>
<dbReference type="PANTHER" id="PTHR34654:SF1">
    <property type="entry name" value="RNA-BINDING PROTEIN KHPA"/>
    <property type="match status" value="1"/>
</dbReference>
<dbReference type="GO" id="GO:0071555">
    <property type="term" value="P:cell wall organization"/>
    <property type="evidence" value="ECO:0007669"/>
    <property type="project" value="UniProtKB-KW"/>
</dbReference>
<dbReference type="GO" id="GO:0003723">
    <property type="term" value="F:RNA binding"/>
    <property type="evidence" value="ECO:0007669"/>
    <property type="project" value="UniProtKB-UniRule"/>
</dbReference>
<dbReference type="GO" id="GO:0008360">
    <property type="term" value="P:regulation of cell shape"/>
    <property type="evidence" value="ECO:0007669"/>
    <property type="project" value="UniProtKB-KW"/>
</dbReference>
<dbReference type="InterPro" id="IPR009019">
    <property type="entry name" value="KH_sf_prok-type"/>
</dbReference>
<reference evidence="5 6" key="1">
    <citation type="journal article" date="2015" name="Nature">
        <title>rRNA introns, odd ribosomes, and small enigmatic genomes across a large radiation of phyla.</title>
        <authorList>
            <person name="Brown C.T."/>
            <person name="Hug L.A."/>
            <person name="Thomas B.C."/>
            <person name="Sharon I."/>
            <person name="Castelle C.J."/>
            <person name="Singh A."/>
            <person name="Wilkins M.J."/>
            <person name="Williams K.H."/>
            <person name="Banfield J.F."/>
        </authorList>
    </citation>
    <scope>NUCLEOTIDE SEQUENCE [LARGE SCALE GENOMIC DNA]</scope>
</reference>
<dbReference type="HAMAP" id="MF_00088">
    <property type="entry name" value="KhpA"/>
    <property type="match status" value="1"/>
</dbReference>
<keyword evidence="3" id="KW-0961">Cell wall biogenesis/degradation</keyword>
<proteinExistence type="inferred from homology"/>
<keyword evidence="3" id="KW-0143">Chaperone</keyword>
<dbReference type="GO" id="GO:0005737">
    <property type="term" value="C:cytoplasm"/>
    <property type="evidence" value="ECO:0007669"/>
    <property type="project" value="UniProtKB-SubCell"/>
</dbReference>
<dbReference type="AlphaFoldDB" id="A0A0G0NH14"/>
<dbReference type="Pfam" id="PF13083">
    <property type="entry name" value="KH_KhpA-B"/>
    <property type="match status" value="1"/>
</dbReference>
<keyword evidence="1 3" id="KW-0963">Cytoplasm</keyword>
<dbReference type="GO" id="GO:0009252">
    <property type="term" value="P:peptidoglycan biosynthetic process"/>
    <property type="evidence" value="ECO:0007669"/>
    <property type="project" value="UniProtKB-UniRule"/>
</dbReference>
<name>A0A0G0NH14_9BACT</name>
<comment type="caution">
    <text evidence="5">The sequence shown here is derived from an EMBL/GenBank/DDBJ whole genome shotgun (WGS) entry which is preliminary data.</text>
</comment>
<comment type="similarity">
    <text evidence="3">Belongs to the KhpA RNA-binding protein family.</text>
</comment>
<evidence type="ECO:0000256" key="2">
    <source>
        <dbReference type="ARBA" id="ARBA00022884"/>
    </source>
</evidence>
<dbReference type="InterPro" id="IPR020627">
    <property type="entry name" value="KhpA"/>
</dbReference>
<keyword evidence="3" id="KW-0133">Cell shape</keyword>
<comment type="subunit">
    <text evidence="3">Forms a complex with KhpB.</text>
</comment>
<dbReference type="InterPro" id="IPR015946">
    <property type="entry name" value="KH_dom-like_a/b"/>
</dbReference>
<comment type="function">
    <text evidence="3">A probable RNA chaperone. Forms a complex with KhpB which binds to cellular RNA and controls its expression. Plays a role in peptidoglycan (PG) homeostasis and cell length regulation.</text>
</comment>
<evidence type="ECO:0000256" key="3">
    <source>
        <dbReference type="HAMAP-Rule" id="MF_00088"/>
    </source>
</evidence>
<dbReference type="EMBL" id="LBWS01000018">
    <property type="protein sequence ID" value="KKR14793.1"/>
    <property type="molecule type" value="Genomic_DNA"/>
</dbReference>
<dbReference type="PANTHER" id="PTHR34654">
    <property type="entry name" value="UPF0109 PROTEIN SCO5592"/>
    <property type="match status" value="1"/>
</dbReference>
<feature type="compositionally biased region" description="Polar residues" evidence="4">
    <location>
        <begin position="92"/>
        <end position="112"/>
    </location>
</feature>
<accession>A0A0G0NH14</accession>
<dbReference type="Gene3D" id="3.30.300.20">
    <property type="match status" value="1"/>
</dbReference>
<feature type="compositionally biased region" description="Basic and acidic residues" evidence="4">
    <location>
        <begin position="80"/>
        <end position="91"/>
    </location>
</feature>
<sequence>MADYKDQEFLEIVVKSIVGQPDKVLVDRTVDEMGVLLTLKLDPSDMGYVIGRRGQTAQAIRTLLKIIGAKNNARVNLKIYEPEGQNRENRGSRQNSDVANEIDTSSVEDLTI</sequence>
<dbReference type="Proteomes" id="UP000034048">
    <property type="component" value="Unassembled WGS sequence"/>
</dbReference>
<evidence type="ECO:0000313" key="5">
    <source>
        <dbReference type="EMBL" id="KKR14793.1"/>
    </source>
</evidence>
<dbReference type="CDD" id="cd22533">
    <property type="entry name" value="KH-II_YlqC-like"/>
    <property type="match status" value="1"/>
</dbReference>
<evidence type="ECO:0000256" key="4">
    <source>
        <dbReference type="SAM" id="MobiDB-lite"/>
    </source>
</evidence>
<evidence type="ECO:0000256" key="1">
    <source>
        <dbReference type="ARBA" id="ARBA00022490"/>
    </source>
</evidence>
<organism evidence="5 6">
    <name type="scientific">Candidatus Falkowbacteria bacterium GW2011_GWA2_39_24</name>
    <dbReference type="NCBI Taxonomy" id="1618634"/>
    <lineage>
        <taxon>Bacteria</taxon>
        <taxon>Candidatus Falkowiibacteriota</taxon>
    </lineage>
</organism>